<keyword evidence="5 9" id="KW-0067">ATP-binding</keyword>
<evidence type="ECO:0000256" key="8">
    <source>
        <dbReference type="ARBA" id="ARBA00023212"/>
    </source>
</evidence>
<evidence type="ECO:0000256" key="9">
    <source>
        <dbReference type="PROSITE-ProRule" id="PRU00283"/>
    </source>
</evidence>
<dbReference type="GO" id="GO:0051231">
    <property type="term" value="P:spindle elongation"/>
    <property type="evidence" value="ECO:0007669"/>
    <property type="project" value="TreeGrafter"/>
</dbReference>
<dbReference type="SUPFAM" id="SSF52540">
    <property type="entry name" value="P-loop containing nucleoside triphosphate hydrolases"/>
    <property type="match status" value="1"/>
</dbReference>
<dbReference type="InterPro" id="IPR047149">
    <property type="entry name" value="KIF11-like"/>
</dbReference>
<dbReference type="GO" id="GO:0008017">
    <property type="term" value="F:microtubule binding"/>
    <property type="evidence" value="ECO:0007669"/>
    <property type="project" value="InterPro"/>
</dbReference>
<dbReference type="PRINTS" id="PR00380">
    <property type="entry name" value="KINESINHEAVY"/>
</dbReference>
<dbReference type="PANTHER" id="PTHR47970:SF29">
    <property type="entry name" value="KINESIN FAMILY MEMBER 20B"/>
    <property type="match status" value="1"/>
</dbReference>
<dbReference type="PROSITE" id="PS50067">
    <property type="entry name" value="KINESIN_MOTOR_2"/>
    <property type="match status" value="1"/>
</dbReference>
<comment type="similarity">
    <text evidence="9">Belongs to the TRAFAC class myosin-kinesin ATPase superfamily. Kinesin family.</text>
</comment>
<evidence type="ECO:0000313" key="13">
    <source>
        <dbReference type="Proteomes" id="UP000595437"/>
    </source>
</evidence>
<dbReference type="OrthoDB" id="2403182at2759"/>
<evidence type="ECO:0000313" key="12">
    <source>
        <dbReference type="EMBL" id="QQP51413.1"/>
    </source>
</evidence>
<dbReference type="GO" id="GO:0007018">
    <property type="term" value="P:microtubule-based movement"/>
    <property type="evidence" value="ECO:0007669"/>
    <property type="project" value="InterPro"/>
</dbReference>
<dbReference type="InterPro" id="IPR027417">
    <property type="entry name" value="P-loop_NTPase"/>
</dbReference>
<evidence type="ECO:0000256" key="6">
    <source>
        <dbReference type="ARBA" id="ARBA00023054"/>
    </source>
</evidence>
<evidence type="ECO:0000256" key="2">
    <source>
        <dbReference type="ARBA" id="ARBA00022490"/>
    </source>
</evidence>
<dbReference type="GO" id="GO:0072686">
    <property type="term" value="C:mitotic spindle"/>
    <property type="evidence" value="ECO:0007669"/>
    <property type="project" value="TreeGrafter"/>
</dbReference>
<comment type="subcellular location">
    <subcellularLocation>
        <location evidence="1">Cytoplasm</location>
        <location evidence="1">Cytoskeleton</location>
        <location evidence="1">Spindle</location>
    </subcellularLocation>
</comment>
<accession>A0A7T8K9S3</accession>
<keyword evidence="4 9" id="KW-0547">Nucleotide-binding</keyword>
<protein>
    <recommendedName>
        <fullName evidence="11">Kinesin motor domain-containing protein</fullName>
    </recommendedName>
</protein>
<dbReference type="AlphaFoldDB" id="A0A7T8K9S3"/>
<organism evidence="12 13">
    <name type="scientific">Caligus rogercresseyi</name>
    <name type="common">Sea louse</name>
    <dbReference type="NCBI Taxonomy" id="217165"/>
    <lineage>
        <taxon>Eukaryota</taxon>
        <taxon>Metazoa</taxon>
        <taxon>Ecdysozoa</taxon>
        <taxon>Arthropoda</taxon>
        <taxon>Crustacea</taxon>
        <taxon>Multicrustacea</taxon>
        <taxon>Hexanauplia</taxon>
        <taxon>Copepoda</taxon>
        <taxon>Siphonostomatoida</taxon>
        <taxon>Caligidae</taxon>
        <taxon>Caligus</taxon>
    </lineage>
</organism>
<reference evidence="13" key="1">
    <citation type="submission" date="2021-01" db="EMBL/GenBank/DDBJ databases">
        <title>Caligus Genome Assembly.</title>
        <authorList>
            <person name="Gallardo-Escarate C."/>
        </authorList>
    </citation>
    <scope>NUCLEOTIDE SEQUENCE [LARGE SCALE GENOMIC DNA]</scope>
</reference>
<dbReference type="GO" id="GO:0090307">
    <property type="term" value="P:mitotic spindle assembly"/>
    <property type="evidence" value="ECO:0007669"/>
    <property type="project" value="TreeGrafter"/>
</dbReference>
<evidence type="ECO:0000259" key="11">
    <source>
        <dbReference type="PROSITE" id="PS50067"/>
    </source>
</evidence>
<keyword evidence="6" id="KW-0175">Coiled coil</keyword>
<dbReference type="GO" id="GO:0005876">
    <property type="term" value="C:spindle microtubule"/>
    <property type="evidence" value="ECO:0007669"/>
    <property type="project" value="TreeGrafter"/>
</dbReference>
<dbReference type="GO" id="GO:0008574">
    <property type="term" value="F:plus-end-directed microtubule motor activity"/>
    <property type="evidence" value="ECO:0007669"/>
    <property type="project" value="TreeGrafter"/>
</dbReference>
<dbReference type="Gene3D" id="3.40.850.10">
    <property type="entry name" value="Kinesin motor domain"/>
    <property type="match status" value="1"/>
</dbReference>
<dbReference type="EMBL" id="CP045897">
    <property type="protein sequence ID" value="QQP51413.1"/>
    <property type="molecule type" value="Genomic_DNA"/>
</dbReference>
<name>A0A7T8K9S3_CALRO</name>
<keyword evidence="13" id="KW-1185">Reference proteome</keyword>
<keyword evidence="8" id="KW-0206">Cytoskeleton</keyword>
<keyword evidence="2" id="KW-0963">Cytoplasm</keyword>
<dbReference type="Pfam" id="PF00225">
    <property type="entry name" value="Kinesin"/>
    <property type="match status" value="1"/>
</dbReference>
<dbReference type="PANTHER" id="PTHR47970">
    <property type="entry name" value="KINESIN-LIKE PROTEIN KIF11"/>
    <property type="match status" value="1"/>
</dbReference>
<feature type="region of interest" description="Disordered" evidence="10">
    <location>
        <begin position="462"/>
        <end position="509"/>
    </location>
</feature>
<dbReference type="InterPro" id="IPR036961">
    <property type="entry name" value="Kinesin_motor_dom_sf"/>
</dbReference>
<feature type="binding site" evidence="9">
    <location>
        <begin position="133"/>
        <end position="140"/>
    </location>
    <ligand>
        <name>ATP</name>
        <dbReference type="ChEBI" id="CHEBI:30616"/>
    </ligand>
</feature>
<evidence type="ECO:0000256" key="1">
    <source>
        <dbReference type="ARBA" id="ARBA00004186"/>
    </source>
</evidence>
<evidence type="ECO:0000256" key="5">
    <source>
        <dbReference type="ARBA" id="ARBA00022840"/>
    </source>
</evidence>
<feature type="compositionally biased region" description="Acidic residues" evidence="10">
    <location>
        <begin position="487"/>
        <end position="505"/>
    </location>
</feature>
<gene>
    <name evidence="12" type="ORF">FKW44_012767</name>
</gene>
<feature type="domain" description="Kinesin motor" evidence="11">
    <location>
        <begin position="47"/>
        <end position="432"/>
    </location>
</feature>
<dbReference type="InterPro" id="IPR001752">
    <property type="entry name" value="Kinesin_motor_dom"/>
</dbReference>
<keyword evidence="7 9" id="KW-0505">Motor protein</keyword>
<evidence type="ECO:0000256" key="10">
    <source>
        <dbReference type="SAM" id="MobiDB-lite"/>
    </source>
</evidence>
<dbReference type="GO" id="GO:0005634">
    <property type="term" value="C:nucleus"/>
    <property type="evidence" value="ECO:0007669"/>
    <property type="project" value="TreeGrafter"/>
</dbReference>
<sequence>MDSLSLSSLPDESHRTFLRAPDRAEISRVDPEGIAGAKKCLDFEEDCIRVYARIKPRSEEEEEEKEEEPRFRWVEREIVTEPCLSVGNGLSQRFLFSRIFESSVDQGTFFREMVRPRIVDFLTGSHQLLFAYGASSSGKTYTVQGTASQPGILPRSLDLIFNSCKPTKGLREDKESVLDLGSFLNAQDVGPEESLSASSRLRETSSIPGVDSEGMYYSLWVSFAEIYNETIHDLFERITVSNKKTRGSRKTPLKLVEDRKGCAYVKGLREICVSSADEAYQLLLIGRRNLQFAATKLNQNSSRSHCIFTVKLIRFCDLERPQLGRVHILSFCDLAGSERLKKTQTIGTRRAEAGNINASLLVLGRVMKILRDNQRLKKAAVVPFRDSKLTRLLQAFFTGMGKASMIVNISQSPYLFDETLQALKFAAITSKINYAAPSKPPRRNTRFSSILFQHKRSSTLGGRNTIVWENPPARSTLVPEKVQEEEGAREEEEDESSEEEEEDDSHYEALNNLISDLERRLREEKRKNATLESDIRMELCKEFNVMMVNRETEWQQRLKDTTERMDELSEWRLQKLESAYVVSRKRKRLDNSDEDELREKLSEVESKLEGRDIELEEKGKKRLRP</sequence>
<evidence type="ECO:0000256" key="3">
    <source>
        <dbReference type="ARBA" id="ARBA00022553"/>
    </source>
</evidence>
<dbReference type="SMART" id="SM00129">
    <property type="entry name" value="KISc"/>
    <property type="match status" value="1"/>
</dbReference>
<keyword evidence="3" id="KW-0597">Phosphoprotein</keyword>
<proteinExistence type="inferred from homology"/>
<dbReference type="GO" id="GO:0005524">
    <property type="term" value="F:ATP binding"/>
    <property type="evidence" value="ECO:0007669"/>
    <property type="project" value="UniProtKB-UniRule"/>
</dbReference>
<dbReference type="Proteomes" id="UP000595437">
    <property type="component" value="Chromosome 8"/>
</dbReference>
<evidence type="ECO:0000256" key="4">
    <source>
        <dbReference type="ARBA" id="ARBA00022741"/>
    </source>
</evidence>
<evidence type="ECO:0000256" key="7">
    <source>
        <dbReference type="ARBA" id="ARBA00023175"/>
    </source>
</evidence>